<comment type="caution">
    <text evidence="1">The sequence shown here is derived from an EMBL/GenBank/DDBJ whole genome shotgun (WGS) entry which is preliminary data.</text>
</comment>
<dbReference type="OrthoDB" id="3852193at2"/>
<evidence type="ECO:0000313" key="2">
    <source>
        <dbReference type="Proteomes" id="UP000215483"/>
    </source>
</evidence>
<dbReference type="Proteomes" id="UP000215483">
    <property type="component" value="Unassembled WGS sequence"/>
</dbReference>
<accession>A0A233SIF5</accession>
<proteinExistence type="predicted"/>
<dbReference type="EMBL" id="MCGQ01000013">
    <property type="protein sequence ID" value="OXY95431.1"/>
    <property type="molecule type" value="Genomic_DNA"/>
</dbReference>
<sequence>MPAEPAERPRRRGRTPLLIGAAAVLGLVAGTCAGYVVQADRRPTKLPSLSQPVIKQATGEVEPLSAAQDREVRTDGDLRKLLLAKPNGAREAGWVPAEGWMGLGAYADEYPDPGDKFSDLDAHEFRRAAVTGWKAGGAYAVNIRLVQYRQEDSMGAVDTSHNFQDDAESASPTGSWSIPGTGDGRAYAYNRGPIYSAEAHAWRGDIAMEIWIYGTKPITKKTITDLAERQMERL</sequence>
<reference evidence="1 2" key="1">
    <citation type="submission" date="2016-07" db="EMBL/GenBank/DDBJ databases">
        <title>Draft genome of Streptomyces diastatochromogenes.</title>
        <authorList>
            <person name="Podduturi R."/>
            <person name="Lukassen M.B."/>
            <person name="Clausen N."/>
            <person name="Nielsen J.L."/>
            <person name="Jorgensen N.O."/>
        </authorList>
    </citation>
    <scope>NUCLEOTIDE SEQUENCE [LARGE SCALE GENOMIC DNA]</scope>
    <source>
        <strain evidence="1 2">DSM 40608</strain>
    </source>
</reference>
<dbReference type="AlphaFoldDB" id="A0A233SIF5"/>
<name>A0A233SIF5_STRDA</name>
<protein>
    <submittedName>
        <fullName evidence="1">Uncharacterized protein</fullName>
    </submittedName>
</protein>
<organism evidence="1 2">
    <name type="scientific">Streptomyces diastatochromogenes</name>
    <dbReference type="NCBI Taxonomy" id="42236"/>
    <lineage>
        <taxon>Bacteria</taxon>
        <taxon>Bacillati</taxon>
        <taxon>Actinomycetota</taxon>
        <taxon>Actinomycetes</taxon>
        <taxon>Kitasatosporales</taxon>
        <taxon>Streptomycetaceae</taxon>
        <taxon>Streptomyces</taxon>
    </lineage>
</organism>
<gene>
    <name evidence="1" type="ORF">BEK98_14815</name>
</gene>
<keyword evidence="2" id="KW-1185">Reference proteome</keyword>
<evidence type="ECO:0000313" key="1">
    <source>
        <dbReference type="EMBL" id="OXY95431.1"/>
    </source>
</evidence>